<dbReference type="InterPro" id="IPR020075">
    <property type="entry name" value="Uncharacterised_AF2234"/>
</dbReference>
<dbReference type="Pfam" id="PF10967">
    <property type="entry name" value="DUF2769"/>
    <property type="match status" value="1"/>
</dbReference>
<dbReference type="RefSeq" id="WP_048092155.1">
    <property type="nucleotide sequence ID" value="NZ_JMIY01000007.1"/>
</dbReference>
<evidence type="ECO:0000313" key="1">
    <source>
        <dbReference type="EMBL" id="KCZ70507.1"/>
    </source>
</evidence>
<dbReference type="Proteomes" id="UP000027153">
    <property type="component" value="Unassembled WGS sequence"/>
</dbReference>
<dbReference type="OrthoDB" id="144444at2157"/>
<sequence length="72" mass="8023">MPVDDTKENLAICMNYCGTCPSLPYPPQPMLFCARGKSPEIIVKKGCKCPACLVYARYKLKDLYFCDIGKAP</sequence>
<proteinExistence type="predicted"/>
<accession>A0A062UZD9</accession>
<name>A0A062UZD9_9EURY</name>
<protein>
    <recommendedName>
        <fullName evidence="3">DUF2769 domain-containing protein</fullName>
    </recommendedName>
</protein>
<reference evidence="1 2" key="1">
    <citation type="journal article" date="2013" name="Nature">
        <title>Anaerobic oxidation of methane coupled to nitrate reduction in a novel archaeal lineage.</title>
        <authorList>
            <person name="Haroon M.F."/>
            <person name="Hu S."/>
            <person name="Shi Y."/>
            <person name="Imelfort M."/>
            <person name="Keller J."/>
            <person name="Hugenholtz P."/>
            <person name="Yuan Z."/>
            <person name="Tyson G.W."/>
        </authorList>
    </citation>
    <scope>NUCLEOTIDE SEQUENCE [LARGE SCALE GENOMIC DNA]</scope>
    <source>
        <strain evidence="1 2">ANME-2d</strain>
    </source>
</reference>
<evidence type="ECO:0008006" key="3">
    <source>
        <dbReference type="Google" id="ProtNLM"/>
    </source>
</evidence>
<organism evidence="1 2">
    <name type="scientific">Candidatus Methanoperedens nitratireducens</name>
    <dbReference type="NCBI Taxonomy" id="1392998"/>
    <lineage>
        <taxon>Archaea</taxon>
        <taxon>Methanobacteriati</taxon>
        <taxon>Methanobacteriota</taxon>
        <taxon>Stenosarchaea group</taxon>
        <taxon>Methanomicrobia</taxon>
        <taxon>Methanosarcinales</taxon>
        <taxon>ANME-2 cluster</taxon>
        <taxon>Candidatus Methanoperedentaceae</taxon>
        <taxon>Candidatus Methanoperedens</taxon>
    </lineage>
</organism>
<dbReference type="EMBL" id="JMIY01000007">
    <property type="protein sequence ID" value="KCZ70507.1"/>
    <property type="molecule type" value="Genomic_DNA"/>
</dbReference>
<evidence type="ECO:0000313" key="2">
    <source>
        <dbReference type="Proteomes" id="UP000027153"/>
    </source>
</evidence>
<gene>
    <name evidence="1" type="ORF">ANME2D_02527</name>
</gene>
<comment type="caution">
    <text evidence="1">The sequence shown here is derived from an EMBL/GenBank/DDBJ whole genome shotgun (WGS) entry which is preliminary data.</text>
</comment>
<dbReference type="AlphaFoldDB" id="A0A062UZD9"/>
<keyword evidence="2" id="KW-1185">Reference proteome</keyword>